<dbReference type="InterPro" id="IPR009057">
    <property type="entry name" value="Homeodomain-like_sf"/>
</dbReference>
<dbReference type="PANTHER" id="PTHR30055">
    <property type="entry name" value="HTH-TYPE TRANSCRIPTIONAL REGULATOR RUTR"/>
    <property type="match status" value="1"/>
</dbReference>
<dbReference type="Pfam" id="PF17939">
    <property type="entry name" value="TetR_C_30"/>
    <property type="match status" value="1"/>
</dbReference>
<evidence type="ECO:0000313" key="4">
    <source>
        <dbReference type="EMBL" id="EWH12293.1"/>
    </source>
</evidence>
<dbReference type="EMBL" id="ARZY01000001">
    <property type="protein sequence ID" value="EWH12293.1"/>
    <property type="molecule type" value="Genomic_DNA"/>
</dbReference>
<dbReference type="AlphaFoldDB" id="W7QX25"/>
<dbReference type="Proteomes" id="UP000019276">
    <property type="component" value="Unassembled WGS sequence"/>
</dbReference>
<dbReference type="Pfam" id="PF00440">
    <property type="entry name" value="TetR_N"/>
    <property type="match status" value="1"/>
</dbReference>
<dbReference type="GO" id="GO:0000976">
    <property type="term" value="F:transcription cis-regulatory region binding"/>
    <property type="evidence" value="ECO:0007669"/>
    <property type="project" value="TreeGrafter"/>
</dbReference>
<dbReference type="GO" id="GO:0003700">
    <property type="term" value="F:DNA-binding transcription factor activity"/>
    <property type="evidence" value="ECO:0007669"/>
    <property type="project" value="TreeGrafter"/>
</dbReference>
<reference evidence="4 5" key="1">
    <citation type="journal article" date="2014" name="Genome Announc.">
        <title>Draft Genome Sequence of the Agar-Degrading Bacterium Catenovulum sp. Strain DS-2, Isolated from Intestines of Haliotis diversicolor.</title>
        <authorList>
            <person name="Shan D."/>
            <person name="Li X."/>
            <person name="Gu Z."/>
            <person name="Wei G."/>
            <person name="Gao Z."/>
            <person name="Shao Z."/>
        </authorList>
    </citation>
    <scope>NUCLEOTIDE SEQUENCE [LARGE SCALE GENOMIC DNA]</scope>
    <source>
        <strain evidence="4 5">DS-2</strain>
    </source>
</reference>
<feature type="DNA-binding region" description="H-T-H motif" evidence="2">
    <location>
        <begin position="27"/>
        <end position="46"/>
    </location>
</feature>
<dbReference type="PROSITE" id="PS50977">
    <property type="entry name" value="HTH_TETR_2"/>
    <property type="match status" value="1"/>
</dbReference>
<keyword evidence="5" id="KW-1185">Reference proteome</keyword>
<evidence type="ECO:0000313" key="5">
    <source>
        <dbReference type="Proteomes" id="UP000019276"/>
    </source>
</evidence>
<dbReference type="InterPro" id="IPR050109">
    <property type="entry name" value="HTH-type_TetR-like_transc_reg"/>
</dbReference>
<dbReference type="OrthoDB" id="2356263at2"/>
<dbReference type="RefSeq" id="WP_035012753.1">
    <property type="nucleotide sequence ID" value="NZ_ARZY01000001.1"/>
</dbReference>
<evidence type="ECO:0000256" key="2">
    <source>
        <dbReference type="PROSITE-ProRule" id="PRU00335"/>
    </source>
</evidence>
<dbReference type="InterPro" id="IPR041586">
    <property type="entry name" value="PsrA_TetR_C"/>
</dbReference>
<sequence>MSKQNTKVKILEAAEQLFAEQGFNHTSLREITNEANVNLASVNYHFGSKKSLIQAVLARYLEIFMPVLKVELEKVDAQTPSVEDILEAFIPPLFSLNKLGKQSAKHFTVMIGRGYSETQGHLRRYIVTEYEAVLKLIMALFAKALPNISNQELFWRLHFSLGALVFVMSSSGALEEIAMADFSEQASTQAIVHKVVPFIAAGLNSQTNYPINQHSTDQIGGSL</sequence>
<accession>W7QX25</accession>
<dbReference type="SUPFAM" id="SSF46689">
    <property type="entry name" value="Homeodomain-like"/>
    <property type="match status" value="1"/>
</dbReference>
<dbReference type="STRING" id="1328313.DS2_01190"/>
<dbReference type="PATRIC" id="fig|1328313.3.peg.250"/>
<dbReference type="SUPFAM" id="SSF48498">
    <property type="entry name" value="Tetracyclin repressor-like, C-terminal domain"/>
    <property type="match status" value="1"/>
</dbReference>
<dbReference type="eggNOG" id="COG1309">
    <property type="taxonomic scope" value="Bacteria"/>
</dbReference>
<dbReference type="InterPro" id="IPR023772">
    <property type="entry name" value="DNA-bd_HTH_TetR-type_CS"/>
</dbReference>
<feature type="domain" description="HTH tetR-type" evidence="3">
    <location>
        <begin position="4"/>
        <end position="64"/>
    </location>
</feature>
<proteinExistence type="predicted"/>
<dbReference type="InterPro" id="IPR036271">
    <property type="entry name" value="Tet_transcr_reg_TetR-rel_C_sf"/>
</dbReference>
<organism evidence="4 5">
    <name type="scientific">Catenovulum agarivorans DS-2</name>
    <dbReference type="NCBI Taxonomy" id="1328313"/>
    <lineage>
        <taxon>Bacteria</taxon>
        <taxon>Pseudomonadati</taxon>
        <taxon>Pseudomonadota</taxon>
        <taxon>Gammaproteobacteria</taxon>
        <taxon>Alteromonadales</taxon>
        <taxon>Alteromonadaceae</taxon>
        <taxon>Catenovulum</taxon>
    </lineage>
</organism>
<evidence type="ECO:0000256" key="1">
    <source>
        <dbReference type="ARBA" id="ARBA00023125"/>
    </source>
</evidence>
<dbReference type="PROSITE" id="PS01081">
    <property type="entry name" value="HTH_TETR_1"/>
    <property type="match status" value="1"/>
</dbReference>
<dbReference type="PANTHER" id="PTHR30055:SF235">
    <property type="entry name" value="TRANSCRIPTIONAL REGULATORY PROTEIN"/>
    <property type="match status" value="1"/>
</dbReference>
<evidence type="ECO:0000259" key="3">
    <source>
        <dbReference type="PROSITE" id="PS50977"/>
    </source>
</evidence>
<name>W7QX25_9ALTE</name>
<protein>
    <submittedName>
        <fullName evidence="4">TetR family transcriptional regulator</fullName>
    </submittedName>
</protein>
<dbReference type="PRINTS" id="PR00455">
    <property type="entry name" value="HTHTETR"/>
</dbReference>
<dbReference type="InterPro" id="IPR001647">
    <property type="entry name" value="HTH_TetR"/>
</dbReference>
<dbReference type="Gene3D" id="1.10.357.10">
    <property type="entry name" value="Tetracycline Repressor, domain 2"/>
    <property type="match status" value="1"/>
</dbReference>
<gene>
    <name evidence="4" type="ORF">DS2_01190</name>
</gene>
<comment type="caution">
    <text evidence="4">The sequence shown here is derived from an EMBL/GenBank/DDBJ whole genome shotgun (WGS) entry which is preliminary data.</text>
</comment>
<keyword evidence="1 2" id="KW-0238">DNA-binding</keyword>